<evidence type="ECO:0000313" key="2">
    <source>
        <dbReference type="Proteomes" id="UP000030993"/>
    </source>
</evidence>
<organism evidence="1 2">
    <name type="scientific">Anaerovibrio lipolyticus</name>
    <dbReference type="NCBI Taxonomy" id="82374"/>
    <lineage>
        <taxon>Bacteria</taxon>
        <taxon>Bacillati</taxon>
        <taxon>Bacillota</taxon>
        <taxon>Negativicutes</taxon>
        <taxon>Selenomonadales</taxon>
        <taxon>Selenomonadaceae</taxon>
        <taxon>Anaerovibrio</taxon>
    </lineage>
</organism>
<evidence type="ECO:0008006" key="3">
    <source>
        <dbReference type="Google" id="ProtNLM"/>
    </source>
</evidence>
<evidence type="ECO:0000313" key="1">
    <source>
        <dbReference type="EMBL" id="KHM51450.1"/>
    </source>
</evidence>
<accession>A0A0B2JSY2</accession>
<name>A0A0B2JSY2_9FIRM</name>
<sequence>MFPCSRCGNCCKSIGKTIWGKAMALEDGSCKWLNTETNLCTIYNNRPTMCNVDECYEKFYITEMSRDDFYQLNKQVCHMLQK</sequence>
<proteinExistence type="predicted"/>
<dbReference type="RefSeq" id="WP_039210341.1">
    <property type="nucleotide sequence ID" value="NZ_JSCE01000197.1"/>
</dbReference>
<reference evidence="1 2" key="1">
    <citation type="journal article" date="2013" name="PLoS ONE">
        <title>Identification and characterization of three novel lipases belonging to families II and V from Anaerovibrio lipolyticus 5ST.</title>
        <authorList>
            <person name="Prive F."/>
            <person name="Kaderbhai N.N."/>
            <person name="Girdwood S."/>
            <person name="Worgan H.J."/>
            <person name="Pinloche E."/>
            <person name="Scollan N.D."/>
            <person name="Huws S.A."/>
            <person name="Newbold C.J."/>
        </authorList>
    </citation>
    <scope>NUCLEOTIDE SEQUENCE [LARGE SCALE GENOMIC DNA]</scope>
    <source>
        <strain evidence="1 2">5S</strain>
    </source>
</reference>
<dbReference type="InterPro" id="IPR005358">
    <property type="entry name" value="Puta_zinc/iron-chelating_dom"/>
</dbReference>
<dbReference type="Pfam" id="PF03692">
    <property type="entry name" value="CxxCxxCC"/>
    <property type="match status" value="1"/>
</dbReference>
<gene>
    <name evidence="1" type="ORF">NZ47_10510</name>
</gene>
<dbReference type="EMBL" id="JSCE01000197">
    <property type="protein sequence ID" value="KHM51450.1"/>
    <property type="molecule type" value="Genomic_DNA"/>
</dbReference>
<keyword evidence="2" id="KW-1185">Reference proteome</keyword>
<dbReference type="Proteomes" id="UP000030993">
    <property type="component" value="Unassembled WGS sequence"/>
</dbReference>
<comment type="caution">
    <text evidence="1">The sequence shown here is derived from an EMBL/GenBank/DDBJ whole genome shotgun (WGS) entry which is preliminary data.</text>
</comment>
<protein>
    <recommendedName>
        <fullName evidence="3">Flagellin N-methylase</fullName>
    </recommendedName>
</protein>
<dbReference type="AlphaFoldDB" id="A0A0B2JSY2"/>
<dbReference type="STRING" id="82374.NZ47_10510"/>